<dbReference type="SUPFAM" id="SSF54534">
    <property type="entry name" value="FKBP-like"/>
    <property type="match status" value="1"/>
</dbReference>
<keyword evidence="4 14" id="KW-0812">Transmembrane</keyword>
<evidence type="ECO:0000259" key="15">
    <source>
        <dbReference type="PROSITE" id="PS50198"/>
    </source>
</evidence>
<gene>
    <name evidence="16" type="ORF">ENE75_03030</name>
</gene>
<keyword evidence="3" id="KW-0997">Cell inner membrane</keyword>
<dbReference type="InterPro" id="IPR023058">
    <property type="entry name" value="PPIase_PpiC_CS"/>
</dbReference>
<evidence type="ECO:0000313" key="17">
    <source>
        <dbReference type="Proteomes" id="UP000288178"/>
    </source>
</evidence>
<dbReference type="AlphaFoldDB" id="A0A437K0T8"/>
<evidence type="ECO:0000256" key="8">
    <source>
        <dbReference type="ARBA" id="ARBA00023235"/>
    </source>
</evidence>
<dbReference type="GO" id="GO:0003755">
    <property type="term" value="F:peptidyl-prolyl cis-trans isomerase activity"/>
    <property type="evidence" value="ECO:0007669"/>
    <property type="project" value="UniProtKB-KW"/>
</dbReference>
<evidence type="ECO:0000256" key="13">
    <source>
        <dbReference type="SAM" id="Coils"/>
    </source>
</evidence>
<dbReference type="Gene3D" id="1.10.8.1040">
    <property type="match status" value="1"/>
</dbReference>
<dbReference type="OrthoDB" id="9812372at2"/>
<dbReference type="RefSeq" id="WP_128195481.1">
    <property type="nucleotide sequence ID" value="NZ_SACT01000001.1"/>
</dbReference>
<comment type="subcellular location">
    <subcellularLocation>
        <location evidence="1">Cell inner membrane</location>
        <topology evidence="1">Single-pass type II membrane protein</topology>
        <orientation evidence="1">Periplasmic side</orientation>
    </subcellularLocation>
</comment>
<keyword evidence="5 14" id="KW-1133">Transmembrane helix</keyword>
<evidence type="ECO:0000256" key="6">
    <source>
        <dbReference type="ARBA" id="ARBA00023136"/>
    </source>
</evidence>
<dbReference type="InterPro" id="IPR046357">
    <property type="entry name" value="PPIase_dom_sf"/>
</dbReference>
<feature type="domain" description="PpiC" evidence="15">
    <location>
        <begin position="265"/>
        <end position="368"/>
    </location>
</feature>
<keyword evidence="2" id="KW-1003">Cell membrane</keyword>
<dbReference type="Gene3D" id="3.10.50.40">
    <property type="match status" value="1"/>
</dbReference>
<evidence type="ECO:0000256" key="4">
    <source>
        <dbReference type="ARBA" id="ARBA00022692"/>
    </source>
</evidence>
<name>A0A437K0T8_9BURK</name>
<dbReference type="PANTHER" id="PTHR47529">
    <property type="entry name" value="PEPTIDYL-PROLYL CIS-TRANS ISOMERASE D"/>
    <property type="match status" value="1"/>
</dbReference>
<evidence type="ECO:0000256" key="5">
    <source>
        <dbReference type="ARBA" id="ARBA00022989"/>
    </source>
</evidence>
<evidence type="ECO:0000313" key="16">
    <source>
        <dbReference type="EMBL" id="RVT53875.1"/>
    </source>
</evidence>
<keyword evidence="13" id="KW-0175">Coiled coil</keyword>
<proteinExistence type="inferred from homology"/>
<evidence type="ECO:0000256" key="11">
    <source>
        <dbReference type="ARBA" id="ARBA00042775"/>
    </source>
</evidence>
<comment type="caution">
    <text evidence="16">The sequence shown here is derived from an EMBL/GenBank/DDBJ whole genome shotgun (WGS) entry which is preliminary data.</text>
</comment>
<dbReference type="SUPFAM" id="SSF109998">
    <property type="entry name" value="Triger factor/SurA peptide-binding domain-like"/>
    <property type="match status" value="1"/>
</dbReference>
<keyword evidence="6 14" id="KW-0472">Membrane</keyword>
<organism evidence="16 17">
    <name type="scientific">Rubrivivax albus</name>
    <dbReference type="NCBI Taxonomy" id="2499835"/>
    <lineage>
        <taxon>Bacteria</taxon>
        <taxon>Pseudomonadati</taxon>
        <taxon>Pseudomonadota</taxon>
        <taxon>Betaproteobacteria</taxon>
        <taxon>Burkholderiales</taxon>
        <taxon>Sphaerotilaceae</taxon>
        <taxon>Rubrivivax</taxon>
    </lineage>
</organism>
<evidence type="ECO:0000256" key="2">
    <source>
        <dbReference type="ARBA" id="ARBA00022475"/>
    </source>
</evidence>
<dbReference type="InterPro" id="IPR027304">
    <property type="entry name" value="Trigger_fact/SurA_dom_sf"/>
</dbReference>
<comment type="similarity">
    <text evidence="9">Belongs to the PpiD chaperone family.</text>
</comment>
<dbReference type="PANTHER" id="PTHR47529:SF1">
    <property type="entry name" value="PERIPLASMIC CHAPERONE PPID"/>
    <property type="match status" value="1"/>
</dbReference>
<evidence type="ECO:0000256" key="1">
    <source>
        <dbReference type="ARBA" id="ARBA00004382"/>
    </source>
</evidence>
<keyword evidence="8 12" id="KW-0413">Isomerase</keyword>
<dbReference type="Pfam" id="PF13616">
    <property type="entry name" value="Rotamase_3"/>
    <property type="match status" value="1"/>
</dbReference>
<evidence type="ECO:0000256" key="14">
    <source>
        <dbReference type="SAM" id="Phobius"/>
    </source>
</evidence>
<feature type="coiled-coil region" evidence="13">
    <location>
        <begin position="274"/>
        <end position="303"/>
    </location>
</feature>
<evidence type="ECO:0000256" key="10">
    <source>
        <dbReference type="ARBA" id="ARBA00040743"/>
    </source>
</evidence>
<dbReference type="GO" id="GO:0005886">
    <property type="term" value="C:plasma membrane"/>
    <property type="evidence" value="ECO:0007669"/>
    <property type="project" value="UniProtKB-SubCell"/>
</dbReference>
<reference evidence="16 17" key="1">
    <citation type="submission" date="2019-01" db="EMBL/GenBank/DDBJ databases">
        <authorList>
            <person name="Chen W.-M."/>
        </authorList>
    </citation>
    <scope>NUCLEOTIDE SEQUENCE [LARGE SCALE GENOMIC DNA]</scope>
    <source>
        <strain evidence="16 17">ICH-3</strain>
    </source>
</reference>
<dbReference type="Proteomes" id="UP000288178">
    <property type="component" value="Unassembled WGS sequence"/>
</dbReference>
<protein>
    <recommendedName>
        <fullName evidence="10">Periplasmic chaperone PpiD</fullName>
    </recommendedName>
    <alternativeName>
        <fullName evidence="11">Periplasmic folding chaperone</fullName>
    </alternativeName>
</protein>
<dbReference type="EMBL" id="SACT01000001">
    <property type="protein sequence ID" value="RVT53875.1"/>
    <property type="molecule type" value="Genomic_DNA"/>
</dbReference>
<feature type="transmembrane region" description="Helical" evidence="14">
    <location>
        <begin position="12"/>
        <end position="29"/>
    </location>
</feature>
<evidence type="ECO:0000256" key="3">
    <source>
        <dbReference type="ARBA" id="ARBA00022519"/>
    </source>
</evidence>
<evidence type="ECO:0000256" key="7">
    <source>
        <dbReference type="ARBA" id="ARBA00023186"/>
    </source>
</evidence>
<dbReference type="PROSITE" id="PS50198">
    <property type="entry name" value="PPIC_PPIASE_2"/>
    <property type="match status" value="1"/>
</dbReference>
<dbReference type="InterPro" id="IPR052029">
    <property type="entry name" value="PpiD_chaperone"/>
</dbReference>
<keyword evidence="17" id="KW-1185">Reference proteome</keyword>
<accession>A0A437K0T8</accession>
<sequence>MFDFVRQHSKLMLGLIVLLIIPSFVFFGIDGYQRMTDGANATVAEVAGQKITQAEWDLAQRRAVETMRQRVPGAEASLFDTPEFRRQALEQLVRERLLLAAAYDQHLVPTQARLPELVKSSGYFAPLRGPDGQVDRDRALQAGFGDAAMEQQIALRYGMDAVLGGVSSSAQAAPAVANAALDALLQQREVQVQAFDAGAYRAKVQPTDGELEAWHKSHAEEFRAPEQAQIEWVMLDLATLAKDVAVPEGDLKAYYEQNAERYTQPEERQARHILVKAEREAPAAEREKARAKAEQLLSQARAKPGDFAALAKANSDDPGSAAEGGDLGFFGRGAMVKPFEDAAFALKPGEISPVVESDFGYHVIQLEATRGGEKRPFDEVRGEIEQEVRRSLAQRRYAEAAEQFSNMVYEQPESLQPVIDRFKLEKRTATVQRQPAPGGEGPLATAKLLDAVFGDDALRQGRNTDAVETGPNQLVSARVVKHEPERVLPLAEVRDQVRERVVAEQAAALAKKDAEARLAALREAKDGAGLPAAVVVSRAQTQGLPRPVVEAALKADPKAVPSLQLVDLGTAGQAVLRVGRVLPRDPAAGGGDAPLREQFAQALGNAEAEAYYKALEQRYKVVIKAKDPAKP</sequence>
<keyword evidence="7" id="KW-0143">Chaperone</keyword>
<dbReference type="Pfam" id="PF13624">
    <property type="entry name" value="SurA_N_3"/>
    <property type="match status" value="1"/>
</dbReference>
<dbReference type="PROSITE" id="PS01096">
    <property type="entry name" value="PPIC_PPIASE_1"/>
    <property type="match status" value="1"/>
</dbReference>
<evidence type="ECO:0000256" key="12">
    <source>
        <dbReference type="PROSITE-ProRule" id="PRU00278"/>
    </source>
</evidence>
<keyword evidence="12" id="KW-0697">Rotamase</keyword>
<evidence type="ECO:0000256" key="9">
    <source>
        <dbReference type="ARBA" id="ARBA00038408"/>
    </source>
</evidence>
<dbReference type="InterPro" id="IPR000297">
    <property type="entry name" value="PPIase_PpiC"/>
</dbReference>